<gene>
    <name evidence="9 13" type="primary">argS</name>
    <name evidence="13" type="ORF">Cva_00317</name>
</gene>
<comment type="catalytic activity">
    <reaction evidence="8 9">
        <text>tRNA(Arg) + L-arginine + ATP = L-arginyl-tRNA(Arg) + AMP + diphosphate</text>
        <dbReference type="Rhea" id="RHEA:20301"/>
        <dbReference type="Rhea" id="RHEA-COMP:9658"/>
        <dbReference type="Rhea" id="RHEA-COMP:9673"/>
        <dbReference type="ChEBI" id="CHEBI:30616"/>
        <dbReference type="ChEBI" id="CHEBI:32682"/>
        <dbReference type="ChEBI" id="CHEBI:33019"/>
        <dbReference type="ChEBI" id="CHEBI:78442"/>
        <dbReference type="ChEBI" id="CHEBI:78513"/>
        <dbReference type="ChEBI" id="CHEBI:456215"/>
        <dbReference type="EC" id="6.1.1.19"/>
    </reaction>
</comment>
<dbReference type="PANTHER" id="PTHR11956:SF5">
    <property type="entry name" value="ARGININE--TRNA LIGASE, CYTOPLASMIC"/>
    <property type="match status" value="1"/>
</dbReference>
<evidence type="ECO:0000256" key="1">
    <source>
        <dbReference type="ARBA" id="ARBA00005594"/>
    </source>
</evidence>
<evidence type="ECO:0000256" key="4">
    <source>
        <dbReference type="ARBA" id="ARBA00022741"/>
    </source>
</evidence>
<dbReference type="GO" id="GO:0005737">
    <property type="term" value="C:cytoplasm"/>
    <property type="evidence" value="ECO:0007669"/>
    <property type="project" value="UniProtKB-SubCell"/>
</dbReference>
<dbReference type="InterPro" id="IPR009080">
    <property type="entry name" value="tRNAsynth_Ia_anticodon-bd"/>
</dbReference>
<organism evidence="13 14">
    <name type="scientific">Caedimonas varicaedens</name>
    <dbReference type="NCBI Taxonomy" id="1629334"/>
    <lineage>
        <taxon>Bacteria</taxon>
        <taxon>Pseudomonadati</taxon>
        <taxon>Pseudomonadota</taxon>
        <taxon>Alphaproteobacteria</taxon>
        <taxon>Holosporales</taxon>
        <taxon>Caedimonadaceae</taxon>
        <taxon>Caedimonas</taxon>
    </lineage>
</organism>
<sequence length="584" mass="65921">MTMNLFTLLRTEILNSIQQLMAEGLLPSSLILNRITTEPPRDPLHGEVSTNAAMILSKEAGMPPLSLAELLLPRLRNIPQVAEATAVMPGFINFRMKPDFWLERLREILRSGLTYGDSPMGQGQRVNVEYPSVNPTGPLHIGHCRISVVGDIMASLLEKAGYDITRESYINDAGGQALQLARSLYARYLEALGKEAPEPAAYRGAYLIPPGEEIAQRDHMKWVDLPEEAWVEEFRSFAVEKMMKLIREDLSLLGIHLDVYTSERQLVAQGKVEEAFQSLEKQGLIYQGILEKPKGKLVEDWEPREQSLFKSTAFGDDIDRPLKKSDGSWTYLAPDIAYHYDKYLRGFSLLIDILGADHGGYIKRITAATHAITQGKTKLIVRICQMVKFMDQGTVLKMSKRAGVFVTVREALEKVGKDAIRFMMVARKNDAAMDFDFDQVISQSRDNPVFYVQYAHARCHSVLRHVKETFPDLDISAQTLAKINLDLLKDKTDQDLVRILAHWPRQVEVAAEAFEPHRIAYYLSEVASAFHALWNKGKEEAELRFIFPDSADITQQRFALVWATAIVLASGFKVLGITPVEEMR</sequence>
<protein>
    <recommendedName>
        <fullName evidence="9">Arginine--tRNA ligase</fullName>
        <ecNumber evidence="9">6.1.1.19</ecNumber>
    </recommendedName>
    <alternativeName>
        <fullName evidence="9">Arginyl-tRNA synthetase</fullName>
        <shortName evidence="9">ArgRS</shortName>
    </alternativeName>
</protein>
<evidence type="ECO:0000259" key="11">
    <source>
        <dbReference type="SMART" id="SM00836"/>
    </source>
</evidence>
<dbReference type="PRINTS" id="PR01038">
    <property type="entry name" value="TRNASYNTHARG"/>
</dbReference>
<dbReference type="STRING" id="1629334.Cva_00317"/>
<dbReference type="Proteomes" id="UP000036771">
    <property type="component" value="Unassembled WGS sequence"/>
</dbReference>
<name>A0A0K8MAZ6_9PROT</name>
<evidence type="ECO:0000256" key="6">
    <source>
        <dbReference type="ARBA" id="ARBA00022917"/>
    </source>
</evidence>
<dbReference type="SUPFAM" id="SSF47323">
    <property type="entry name" value="Anticodon-binding domain of a subclass of class I aminoacyl-tRNA synthetases"/>
    <property type="match status" value="1"/>
</dbReference>
<dbReference type="InterPro" id="IPR014729">
    <property type="entry name" value="Rossmann-like_a/b/a_fold"/>
</dbReference>
<dbReference type="FunFam" id="1.10.730.10:FF:000006">
    <property type="entry name" value="Arginyl-tRNA synthetase 2, mitochondrial"/>
    <property type="match status" value="1"/>
</dbReference>
<dbReference type="EC" id="6.1.1.19" evidence="9"/>
<evidence type="ECO:0000256" key="5">
    <source>
        <dbReference type="ARBA" id="ARBA00022840"/>
    </source>
</evidence>
<dbReference type="Pfam" id="PF03485">
    <property type="entry name" value="Arg_tRNA_synt_N"/>
    <property type="match status" value="1"/>
</dbReference>
<keyword evidence="3 9" id="KW-0436">Ligase</keyword>
<dbReference type="InterPro" id="IPR036695">
    <property type="entry name" value="Arg-tRNA-synth_N_sf"/>
</dbReference>
<comment type="similarity">
    <text evidence="1 9 10">Belongs to the class-I aminoacyl-tRNA synthetase family.</text>
</comment>
<keyword evidence="2 9" id="KW-0963">Cytoplasm</keyword>
<dbReference type="PROSITE" id="PS00178">
    <property type="entry name" value="AA_TRNA_LIGASE_I"/>
    <property type="match status" value="1"/>
</dbReference>
<dbReference type="HAMAP" id="MF_00123">
    <property type="entry name" value="Arg_tRNA_synth"/>
    <property type="match status" value="1"/>
</dbReference>
<keyword evidence="5 9" id="KW-0067">ATP-binding</keyword>
<dbReference type="EMBL" id="BBVC01000014">
    <property type="protein sequence ID" value="GAO97681.1"/>
    <property type="molecule type" value="Genomic_DNA"/>
</dbReference>
<dbReference type="SMART" id="SM01016">
    <property type="entry name" value="Arg_tRNA_synt_N"/>
    <property type="match status" value="1"/>
</dbReference>
<dbReference type="CDD" id="cd00671">
    <property type="entry name" value="ArgRS_core"/>
    <property type="match status" value="1"/>
</dbReference>
<evidence type="ECO:0000259" key="12">
    <source>
        <dbReference type="SMART" id="SM01016"/>
    </source>
</evidence>
<dbReference type="GO" id="GO:0004814">
    <property type="term" value="F:arginine-tRNA ligase activity"/>
    <property type="evidence" value="ECO:0007669"/>
    <property type="project" value="UniProtKB-UniRule"/>
</dbReference>
<dbReference type="InterPro" id="IPR005148">
    <property type="entry name" value="Arg-tRNA-synth_N"/>
</dbReference>
<evidence type="ECO:0000256" key="3">
    <source>
        <dbReference type="ARBA" id="ARBA00022598"/>
    </source>
</evidence>
<reference evidence="13 14" key="1">
    <citation type="submission" date="2015-03" db="EMBL/GenBank/DDBJ databases">
        <title>Caedibacter varicaedens, whole genome shotgun sequence.</title>
        <authorList>
            <person name="Suzuki H."/>
            <person name="Dapper A.L."/>
            <person name="Gibson A.K."/>
            <person name="Jackson C."/>
            <person name="Lee H."/>
            <person name="Pejaver V.R."/>
            <person name="Doak T."/>
            <person name="Lynch M."/>
        </authorList>
    </citation>
    <scope>NUCLEOTIDE SEQUENCE [LARGE SCALE GENOMIC DNA]</scope>
</reference>
<evidence type="ECO:0000313" key="13">
    <source>
        <dbReference type="EMBL" id="GAO97681.1"/>
    </source>
</evidence>
<feature type="short sequence motif" description="'HIGH' region" evidence="9">
    <location>
        <begin position="133"/>
        <end position="143"/>
    </location>
</feature>
<dbReference type="GO" id="GO:0005524">
    <property type="term" value="F:ATP binding"/>
    <property type="evidence" value="ECO:0007669"/>
    <property type="project" value="UniProtKB-UniRule"/>
</dbReference>
<proteinExistence type="inferred from homology"/>
<evidence type="ECO:0000256" key="8">
    <source>
        <dbReference type="ARBA" id="ARBA00049339"/>
    </source>
</evidence>
<dbReference type="PANTHER" id="PTHR11956">
    <property type="entry name" value="ARGINYL-TRNA SYNTHETASE"/>
    <property type="match status" value="1"/>
</dbReference>
<comment type="caution">
    <text evidence="13">The sequence shown here is derived from an EMBL/GenBank/DDBJ whole genome shotgun (WGS) entry which is preliminary data.</text>
</comment>
<dbReference type="InterPro" id="IPR008909">
    <property type="entry name" value="DALR_anticod-bd"/>
</dbReference>
<keyword evidence="7 9" id="KW-0030">Aminoacyl-tRNA synthetase</keyword>
<keyword evidence="6 9" id="KW-0648">Protein biosynthesis</keyword>
<evidence type="ECO:0000256" key="10">
    <source>
        <dbReference type="RuleBase" id="RU363038"/>
    </source>
</evidence>
<dbReference type="Pfam" id="PF05746">
    <property type="entry name" value="DALR_1"/>
    <property type="match status" value="1"/>
</dbReference>
<dbReference type="InterPro" id="IPR001278">
    <property type="entry name" value="Arg-tRNA-ligase"/>
</dbReference>
<comment type="subcellular location">
    <subcellularLocation>
        <location evidence="9">Cytoplasm</location>
    </subcellularLocation>
</comment>
<feature type="domain" description="DALR anticodon binding" evidence="11">
    <location>
        <begin position="452"/>
        <end position="583"/>
    </location>
</feature>
<evidence type="ECO:0000256" key="2">
    <source>
        <dbReference type="ARBA" id="ARBA00022490"/>
    </source>
</evidence>
<comment type="subunit">
    <text evidence="9">Monomer.</text>
</comment>
<dbReference type="Pfam" id="PF00750">
    <property type="entry name" value="tRNA-synt_1d"/>
    <property type="match status" value="1"/>
</dbReference>
<dbReference type="SMART" id="SM00836">
    <property type="entry name" value="DALR_1"/>
    <property type="match status" value="1"/>
</dbReference>
<dbReference type="GO" id="GO:0006420">
    <property type="term" value="P:arginyl-tRNA aminoacylation"/>
    <property type="evidence" value="ECO:0007669"/>
    <property type="project" value="UniProtKB-UniRule"/>
</dbReference>
<dbReference type="SUPFAM" id="SSF52374">
    <property type="entry name" value="Nucleotidylyl transferase"/>
    <property type="match status" value="1"/>
</dbReference>
<evidence type="ECO:0000313" key="14">
    <source>
        <dbReference type="Proteomes" id="UP000036771"/>
    </source>
</evidence>
<keyword evidence="14" id="KW-1185">Reference proteome</keyword>
<evidence type="ECO:0000256" key="7">
    <source>
        <dbReference type="ARBA" id="ARBA00023146"/>
    </source>
</evidence>
<feature type="domain" description="Arginyl tRNA synthetase N-terminal" evidence="12">
    <location>
        <begin position="7"/>
        <end position="96"/>
    </location>
</feature>
<dbReference type="InterPro" id="IPR035684">
    <property type="entry name" value="ArgRS_core"/>
</dbReference>
<dbReference type="Gene3D" id="3.30.1360.70">
    <property type="entry name" value="Arginyl tRNA synthetase N-terminal domain"/>
    <property type="match status" value="1"/>
</dbReference>
<accession>A0A0K8MAZ6</accession>
<dbReference type="Gene3D" id="1.10.730.10">
    <property type="entry name" value="Isoleucyl-tRNA Synthetase, Domain 1"/>
    <property type="match status" value="1"/>
</dbReference>
<dbReference type="NCBIfam" id="TIGR00456">
    <property type="entry name" value="argS"/>
    <property type="match status" value="1"/>
</dbReference>
<dbReference type="InterPro" id="IPR001412">
    <property type="entry name" value="aa-tRNA-synth_I_CS"/>
</dbReference>
<dbReference type="Gene3D" id="3.40.50.620">
    <property type="entry name" value="HUPs"/>
    <property type="match status" value="1"/>
</dbReference>
<dbReference type="AlphaFoldDB" id="A0A0K8MAZ6"/>
<dbReference type="SUPFAM" id="SSF55190">
    <property type="entry name" value="Arginyl-tRNA synthetase (ArgRS), N-terminal 'additional' domain"/>
    <property type="match status" value="1"/>
</dbReference>
<keyword evidence="4 9" id="KW-0547">Nucleotide-binding</keyword>
<evidence type="ECO:0000256" key="9">
    <source>
        <dbReference type="HAMAP-Rule" id="MF_00123"/>
    </source>
</evidence>